<name>A0A381NRP8_9ZZZZ</name>
<dbReference type="InterPro" id="IPR029058">
    <property type="entry name" value="AB_hydrolase_fold"/>
</dbReference>
<dbReference type="Gene3D" id="3.40.50.1820">
    <property type="entry name" value="alpha/beta hydrolase"/>
    <property type="match status" value="1"/>
</dbReference>
<keyword evidence="1" id="KW-0378">Hydrolase</keyword>
<accession>A0A381NRP8</accession>
<dbReference type="PRINTS" id="PR00412">
    <property type="entry name" value="EPOXHYDRLASE"/>
</dbReference>
<dbReference type="GO" id="GO:0016787">
    <property type="term" value="F:hydrolase activity"/>
    <property type="evidence" value="ECO:0007669"/>
    <property type="project" value="UniProtKB-KW"/>
</dbReference>
<dbReference type="PRINTS" id="PR00111">
    <property type="entry name" value="ABHYDROLASE"/>
</dbReference>
<dbReference type="InterPro" id="IPR000073">
    <property type="entry name" value="AB_hydrolase_1"/>
</dbReference>
<reference evidence="3" key="1">
    <citation type="submission" date="2018-05" db="EMBL/GenBank/DDBJ databases">
        <authorList>
            <person name="Lanie J.A."/>
            <person name="Ng W.-L."/>
            <person name="Kazmierczak K.M."/>
            <person name="Andrzejewski T.M."/>
            <person name="Davidsen T.M."/>
            <person name="Wayne K.J."/>
            <person name="Tettelin H."/>
            <person name="Glass J.I."/>
            <person name="Rusch D."/>
            <person name="Podicherti R."/>
            <person name="Tsui H.-C.T."/>
            <person name="Winkler M.E."/>
        </authorList>
    </citation>
    <scope>NUCLEOTIDE SEQUENCE</scope>
</reference>
<evidence type="ECO:0000313" key="3">
    <source>
        <dbReference type="EMBL" id="SUZ57275.1"/>
    </source>
</evidence>
<dbReference type="InterPro" id="IPR000639">
    <property type="entry name" value="Epox_hydrolase-like"/>
</dbReference>
<dbReference type="Pfam" id="PF00561">
    <property type="entry name" value="Abhydrolase_1"/>
    <property type="match status" value="1"/>
</dbReference>
<evidence type="ECO:0000256" key="1">
    <source>
        <dbReference type="ARBA" id="ARBA00022801"/>
    </source>
</evidence>
<evidence type="ECO:0000259" key="2">
    <source>
        <dbReference type="Pfam" id="PF00561"/>
    </source>
</evidence>
<dbReference type="EMBL" id="UINC01000553">
    <property type="protein sequence ID" value="SUZ57275.1"/>
    <property type="molecule type" value="Genomic_DNA"/>
</dbReference>
<gene>
    <name evidence="3" type="ORF">METZ01_LOCUS10129</name>
</gene>
<dbReference type="PANTHER" id="PTHR43329">
    <property type="entry name" value="EPOXIDE HYDROLASE"/>
    <property type="match status" value="1"/>
</dbReference>
<dbReference type="SUPFAM" id="SSF53474">
    <property type="entry name" value="alpha/beta-Hydrolases"/>
    <property type="match status" value="1"/>
</dbReference>
<sequence length="321" mass="37433">MNENFKIIPTNGIEINALVEGEGDPVIFVHGWPESWYSWRHQIKPFTETGYKVIIPDVRGYGKSSKPYNINSYTMKELTADIIGLLDYLDEPEAHIVGHDWGAPIAWYTSLLYPERILSVSGLSVPFTSSNENKPTDFFKSIYKNNFFYMLYFQKEGIAEKEFEKDLRSTLEILFTNSDYRGMKENIENPTSKSKESSFLEGLSKKESLPSWLTDKDLEYYLSQFNISGMRGPLNRYRCMDIDWAELKEISKNKIQKPACFITGELDPVNFFIRDVNLLDIIEVYYDDLRVKKIVEKCGHWTQQEKPEEVNKILLDFLKEI</sequence>
<protein>
    <recommendedName>
        <fullName evidence="2">AB hydrolase-1 domain-containing protein</fullName>
    </recommendedName>
</protein>
<dbReference type="AlphaFoldDB" id="A0A381NRP8"/>
<feature type="domain" description="AB hydrolase-1" evidence="2">
    <location>
        <begin position="25"/>
        <end position="269"/>
    </location>
</feature>
<proteinExistence type="predicted"/>
<organism evidence="3">
    <name type="scientific">marine metagenome</name>
    <dbReference type="NCBI Taxonomy" id="408172"/>
    <lineage>
        <taxon>unclassified sequences</taxon>
        <taxon>metagenomes</taxon>
        <taxon>ecological metagenomes</taxon>
    </lineage>
</organism>